<dbReference type="EMBL" id="CAXDID020000076">
    <property type="protein sequence ID" value="CAL6016603.1"/>
    <property type="molecule type" value="Genomic_DNA"/>
</dbReference>
<dbReference type="EMBL" id="CATOUU010000909">
    <property type="protein sequence ID" value="CAI9958832.1"/>
    <property type="molecule type" value="Genomic_DNA"/>
</dbReference>
<organism evidence="1">
    <name type="scientific">Hexamita inflata</name>
    <dbReference type="NCBI Taxonomy" id="28002"/>
    <lineage>
        <taxon>Eukaryota</taxon>
        <taxon>Metamonada</taxon>
        <taxon>Diplomonadida</taxon>
        <taxon>Hexamitidae</taxon>
        <taxon>Hexamitinae</taxon>
        <taxon>Hexamita</taxon>
    </lineage>
</organism>
<dbReference type="AlphaFoldDB" id="A0AA86QQV8"/>
<evidence type="ECO:0000313" key="2">
    <source>
        <dbReference type="EMBL" id="CAL6016603.1"/>
    </source>
</evidence>
<proteinExistence type="predicted"/>
<reference evidence="2 3" key="2">
    <citation type="submission" date="2024-07" db="EMBL/GenBank/DDBJ databases">
        <authorList>
            <person name="Akdeniz Z."/>
        </authorList>
    </citation>
    <scope>NUCLEOTIDE SEQUENCE [LARGE SCALE GENOMIC DNA]</scope>
</reference>
<sequence>MQTIQTIININIQFHFRILKNEILRGLIERILIIKDEVGLAQDVRVPGAYGALKLAHEHPEVLDQRRRDPVPGGARLRDREAVLLRGENQANRVCILVVEQICYFLNKTQILILLQKFYLFGNVLVQLHLAVSIQQIARAINFLRVLALGHRRVFTLEQLLNESLRWRGRVAVDHEPVEAARVQKRGLRVGPCALALPRRLQNGNRSLRRQPEDLLCGGRVALDQESVHRVEGGVGLKQYIWIYVGPGSRMDQKRSWSEK</sequence>
<gene>
    <name evidence="2" type="ORF">HINF_LOCUS25590</name>
    <name evidence="1" type="ORF">HINF_LOCUS46477</name>
</gene>
<evidence type="ECO:0000313" key="1">
    <source>
        <dbReference type="EMBL" id="CAI9958832.1"/>
    </source>
</evidence>
<evidence type="ECO:0000313" key="3">
    <source>
        <dbReference type="Proteomes" id="UP001642409"/>
    </source>
</evidence>
<reference evidence="1" key="1">
    <citation type="submission" date="2023-06" db="EMBL/GenBank/DDBJ databases">
        <authorList>
            <person name="Kurt Z."/>
        </authorList>
    </citation>
    <scope>NUCLEOTIDE SEQUENCE</scope>
</reference>
<accession>A0AA86QQV8</accession>
<dbReference type="Proteomes" id="UP001642409">
    <property type="component" value="Unassembled WGS sequence"/>
</dbReference>
<keyword evidence="3" id="KW-1185">Reference proteome</keyword>
<name>A0AA86QQV8_9EUKA</name>
<comment type="caution">
    <text evidence="1">The sequence shown here is derived from an EMBL/GenBank/DDBJ whole genome shotgun (WGS) entry which is preliminary data.</text>
</comment>
<protein>
    <submittedName>
        <fullName evidence="2">Hypothetical_protein</fullName>
    </submittedName>
</protein>